<organism evidence="4 5">
    <name type="scientific">Winogradskyella aurantia</name>
    <dbReference type="NCBI Taxonomy" id="1915063"/>
    <lineage>
        <taxon>Bacteria</taxon>
        <taxon>Pseudomonadati</taxon>
        <taxon>Bacteroidota</taxon>
        <taxon>Flavobacteriia</taxon>
        <taxon>Flavobacteriales</taxon>
        <taxon>Flavobacteriaceae</taxon>
        <taxon>Winogradskyella</taxon>
    </lineage>
</organism>
<dbReference type="OrthoDB" id="9788959at2"/>
<evidence type="ECO:0000259" key="3">
    <source>
        <dbReference type="Pfam" id="PF00582"/>
    </source>
</evidence>
<dbReference type="GO" id="GO:0005737">
    <property type="term" value="C:cytoplasm"/>
    <property type="evidence" value="ECO:0007669"/>
    <property type="project" value="UniProtKB-SubCell"/>
</dbReference>
<dbReference type="RefSeq" id="WP_094967157.1">
    <property type="nucleotide sequence ID" value="NZ_NGJN01000001.1"/>
</dbReference>
<sequence>MDNILVTIDFNGNEQLLIHMANKFASKFNSKVWLLHVAAPDPDFVGYDVGPQYIRDFRASELREEHKTLESYAEKFKENNIDAEGLLIQGATLEMILEEADKLDIDMIVIGYEEHNFLYEAMVGSVSSKLIKKSKIPVLVVPID</sequence>
<accession>A0A265V1B4</accession>
<comment type="caution">
    <text evidence="4">The sequence shown here is derived from an EMBL/GenBank/DDBJ whole genome shotgun (WGS) entry which is preliminary data.</text>
</comment>
<comment type="similarity">
    <text evidence="1 2">Belongs to the universal stress protein A family.</text>
</comment>
<reference evidence="4 5" key="1">
    <citation type="submission" date="2017-05" db="EMBL/GenBank/DDBJ databases">
        <title>The draft genome sequence of Idiomarina salinarum WNB302.</title>
        <authorList>
            <person name="Sun Y."/>
            <person name="Chen B."/>
            <person name="Du Z."/>
        </authorList>
    </citation>
    <scope>NUCLEOTIDE SEQUENCE [LARGE SCALE GENOMIC DNA]</scope>
    <source>
        <strain evidence="4 5">WNB302</strain>
    </source>
</reference>
<dbReference type="InterPro" id="IPR006015">
    <property type="entry name" value="Universal_stress_UspA"/>
</dbReference>
<dbReference type="PRINTS" id="PR01438">
    <property type="entry name" value="UNVRSLSTRESS"/>
</dbReference>
<gene>
    <name evidence="4" type="ORF">CA834_02950</name>
</gene>
<dbReference type="CDD" id="cd00293">
    <property type="entry name" value="USP-like"/>
    <property type="match status" value="1"/>
</dbReference>
<dbReference type="PANTHER" id="PTHR46268">
    <property type="entry name" value="STRESS RESPONSE PROTEIN NHAX"/>
    <property type="match status" value="1"/>
</dbReference>
<protein>
    <recommendedName>
        <fullName evidence="2">Universal stress protein</fullName>
    </recommendedName>
</protein>
<comment type="subcellular location">
    <subcellularLocation>
        <location evidence="2">Cytoplasm</location>
    </subcellularLocation>
</comment>
<evidence type="ECO:0000313" key="4">
    <source>
        <dbReference type="EMBL" id="OZV71087.1"/>
    </source>
</evidence>
<dbReference type="SUPFAM" id="SSF52402">
    <property type="entry name" value="Adenine nucleotide alpha hydrolases-like"/>
    <property type="match status" value="1"/>
</dbReference>
<dbReference type="Gene3D" id="3.40.50.620">
    <property type="entry name" value="HUPs"/>
    <property type="match status" value="1"/>
</dbReference>
<evidence type="ECO:0000256" key="2">
    <source>
        <dbReference type="PIRNR" id="PIRNR006276"/>
    </source>
</evidence>
<keyword evidence="2" id="KW-0963">Cytoplasm</keyword>
<dbReference type="InterPro" id="IPR006016">
    <property type="entry name" value="UspA"/>
</dbReference>
<keyword evidence="5" id="KW-1185">Reference proteome</keyword>
<evidence type="ECO:0000313" key="5">
    <source>
        <dbReference type="Proteomes" id="UP000216840"/>
    </source>
</evidence>
<name>A0A265V1B4_9FLAO</name>
<dbReference type="EMBL" id="NGJN01000001">
    <property type="protein sequence ID" value="OZV71087.1"/>
    <property type="molecule type" value="Genomic_DNA"/>
</dbReference>
<feature type="domain" description="UspA" evidence="3">
    <location>
        <begin position="2"/>
        <end position="142"/>
    </location>
</feature>
<dbReference type="AlphaFoldDB" id="A0A265V1B4"/>
<dbReference type="Pfam" id="PF00582">
    <property type="entry name" value="Usp"/>
    <property type="match status" value="1"/>
</dbReference>
<dbReference type="Proteomes" id="UP000216840">
    <property type="component" value="Unassembled WGS sequence"/>
</dbReference>
<dbReference type="PANTHER" id="PTHR46268:SF15">
    <property type="entry name" value="UNIVERSAL STRESS PROTEIN HP_0031"/>
    <property type="match status" value="1"/>
</dbReference>
<evidence type="ECO:0000256" key="1">
    <source>
        <dbReference type="ARBA" id="ARBA00008791"/>
    </source>
</evidence>
<dbReference type="PIRSF" id="PIRSF006276">
    <property type="entry name" value="UspA"/>
    <property type="match status" value="1"/>
</dbReference>
<proteinExistence type="inferred from homology"/>
<dbReference type="InterPro" id="IPR014729">
    <property type="entry name" value="Rossmann-like_a/b/a_fold"/>
</dbReference>